<proteinExistence type="predicted"/>
<dbReference type="Pfam" id="PF00076">
    <property type="entry name" value="RRM_1"/>
    <property type="match status" value="1"/>
</dbReference>
<organism evidence="7">
    <name type="scientific">Tanacetum cinerariifolium</name>
    <name type="common">Dalmatian daisy</name>
    <name type="synonym">Chrysanthemum cinerariifolium</name>
    <dbReference type="NCBI Taxonomy" id="118510"/>
    <lineage>
        <taxon>Eukaryota</taxon>
        <taxon>Viridiplantae</taxon>
        <taxon>Streptophyta</taxon>
        <taxon>Embryophyta</taxon>
        <taxon>Tracheophyta</taxon>
        <taxon>Spermatophyta</taxon>
        <taxon>Magnoliopsida</taxon>
        <taxon>eudicotyledons</taxon>
        <taxon>Gunneridae</taxon>
        <taxon>Pentapetalae</taxon>
        <taxon>asterids</taxon>
        <taxon>campanulids</taxon>
        <taxon>Asterales</taxon>
        <taxon>Asteraceae</taxon>
        <taxon>Asteroideae</taxon>
        <taxon>Anthemideae</taxon>
        <taxon>Anthemidinae</taxon>
        <taxon>Tanacetum</taxon>
    </lineage>
</organism>
<feature type="compositionally biased region" description="Acidic residues" evidence="5">
    <location>
        <begin position="299"/>
        <end position="314"/>
    </location>
</feature>
<gene>
    <name evidence="7" type="ORF">Tci_033943</name>
</gene>
<evidence type="ECO:0000256" key="4">
    <source>
        <dbReference type="PROSITE-ProRule" id="PRU00176"/>
    </source>
</evidence>
<dbReference type="InterPro" id="IPR050907">
    <property type="entry name" value="SRSF"/>
</dbReference>
<dbReference type="GO" id="GO:0005681">
    <property type="term" value="C:spliceosomal complex"/>
    <property type="evidence" value="ECO:0007669"/>
    <property type="project" value="UniProtKB-KW"/>
</dbReference>
<evidence type="ECO:0000256" key="1">
    <source>
        <dbReference type="ARBA" id="ARBA00022664"/>
    </source>
</evidence>
<keyword evidence="1" id="KW-0507">mRNA processing</keyword>
<keyword evidence="4" id="KW-0694">RNA-binding</keyword>
<dbReference type="AlphaFoldDB" id="A0A6L2LPB8"/>
<dbReference type="Gene3D" id="3.30.70.330">
    <property type="match status" value="1"/>
</dbReference>
<feature type="region of interest" description="Disordered" evidence="5">
    <location>
        <begin position="299"/>
        <end position="355"/>
    </location>
</feature>
<dbReference type="SMART" id="SM00360">
    <property type="entry name" value="RRM"/>
    <property type="match status" value="1"/>
</dbReference>
<name>A0A6L2LPB8_TANCI</name>
<evidence type="ECO:0000256" key="2">
    <source>
        <dbReference type="ARBA" id="ARBA00022728"/>
    </source>
</evidence>
<accession>A0A6L2LPB8</accession>
<dbReference type="PANTHER" id="PTHR23147">
    <property type="entry name" value="SERINE/ARGININE RICH SPLICING FACTOR"/>
    <property type="match status" value="1"/>
</dbReference>
<dbReference type="EMBL" id="BKCJ010004594">
    <property type="protein sequence ID" value="GEU61965.1"/>
    <property type="molecule type" value="Genomic_DNA"/>
</dbReference>
<evidence type="ECO:0000256" key="5">
    <source>
        <dbReference type="SAM" id="MobiDB-lite"/>
    </source>
</evidence>
<dbReference type="InterPro" id="IPR012677">
    <property type="entry name" value="Nucleotide-bd_a/b_plait_sf"/>
</dbReference>
<dbReference type="GO" id="GO:0008380">
    <property type="term" value="P:RNA splicing"/>
    <property type="evidence" value="ECO:0007669"/>
    <property type="project" value="UniProtKB-KW"/>
</dbReference>
<dbReference type="GO" id="GO:0003723">
    <property type="term" value="F:RNA binding"/>
    <property type="evidence" value="ECO:0007669"/>
    <property type="project" value="UniProtKB-UniRule"/>
</dbReference>
<evidence type="ECO:0000259" key="6">
    <source>
        <dbReference type="PROSITE" id="PS50102"/>
    </source>
</evidence>
<feature type="domain" description="RRM" evidence="6">
    <location>
        <begin position="16"/>
        <end position="93"/>
    </location>
</feature>
<dbReference type="GO" id="GO:0006397">
    <property type="term" value="P:mRNA processing"/>
    <property type="evidence" value="ECO:0007669"/>
    <property type="project" value="UniProtKB-KW"/>
</dbReference>
<reference evidence="7" key="1">
    <citation type="journal article" date="2019" name="Sci. Rep.">
        <title>Draft genome of Tanacetum cinerariifolium, the natural source of mosquito coil.</title>
        <authorList>
            <person name="Yamashiro T."/>
            <person name="Shiraishi A."/>
            <person name="Satake H."/>
            <person name="Nakayama K."/>
        </authorList>
    </citation>
    <scope>NUCLEOTIDE SEQUENCE</scope>
</reference>
<protein>
    <submittedName>
        <fullName evidence="7">Nucleotide-binding alpha-beta plait domain-containing protein</fullName>
    </submittedName>
</protein>
<dbReference type="InterPro" id="IPR035979">
    <property type="entry name" value="RBD_domain_sf"/>
</dbReference>
<comment type="caution">
    <text evidence="7">The sequence shown here is derived from an EMBL/GenBank/DDBJ whole genome shotgun (WGS) entry which is preliminary data.</text>
</comment>
<feature type="compositionally biased region" description="Basic and acidic residues" evidence="5">
    <location>
        <begin position="315"/>
        <end position="341"/>
    </location>
</feature>
<dbReference type="CDD" id="cd00590">
    <property type="entry name" value="RRM_SF"/>
    <property type="match status" value="1"/>
</dbReference>
<dbReference type="InterPro" id="IPR000504">
    <property type="entry name" value="RRM_dom"/>
</dbReference>
<feature type="region of interest" description="Disordered" evidence="5">
    <location>
        <begin position="97"/>
        <end position="119"/>
    </location>
</feature>
<sequence>MGSYRSMEDDVSKISTSVFVTNFPDSVKAKDLFHSCKQYGHVVGSFIPLKKTKGGKRFGFVRFINVFNAERLVNNLCTLWIGRCKLHANIARFQRPPSKGNNSHANNDAAGYSTSGSSESDSVPAIVLDEECLYAHDVSVALLGRVKEFTSLSNIKNALINEGFLDIRIRYMGELWIMLEFNSDKARDLFRDNVGANSWFSELRHASNEFSTDGRIVWVEVEGVPLKLWSGNTFKRIASRWGDILDIDDQDNTSFHSKRLCIYTKRHSNIFEDFKIIFRGKVFWIRAKEVPGWVPEFLEVSDDDEQSEEDLDIGEDGKQGEDSGRDNSDVEEKNASGDDSLKYPPGFTPTAVDNDLNSCGDNIRDVNVETQQKGGNSGSILNLVEEVVKVGQTIGYNTEGCMNDIIEIIESQGAPVVLR</sequence>
<keyword evidence="2" id="KW-0747">Spliceosome</keyword>
<dbReference type="PROSITE" id="PS50102">
    <property type="entry name" value="RRM"/>
    <property type="match status" value="1"/>
</dbReference>
<evidence type="ECO:0000256" key="3">
    <source>
        <dbReference type="ARBA" id="ARBA00023187"/>
    </source>
</evidence>
<dbReference type="SUPFAM" id="SSF54928">
    <property type="entry name" value="RNA-binding domain, RBD"/>
    <property type="match status" value="1"/>
</dbReference>
<evidence type="ECO:0000313" key="7">
    <source>
        <dbReference type="EMBL" id="GEU61965.1"/>
    </source>
</evidence>
<keyword evidence="3" id="KW-0508">mRNA splicing</keyword>